<dbReference type="AlphaFoldDB" id="B9SNW0"/>
<accession>B9SNW0</accession>
<keyword evidence="2" id="KW-1185">Reference proteome</keyword>
<protein>
    <submittedName>
        <fullName evidence="1">Uncharacterized protein</fullName>
    </submittedName>
</protein>
<evidence type="ECO:0000313" key="1">
    <source>
        <dbReference type="EMBL" id="EEF34705.1"/>
    </source>
</evidence>
<organism evidence="1 2">
    <name type="scientific">Ricinus communis</name>
    <name type="common">Castor bean</name>
    <dbReference type="NCBI Taxonomy" id="3988"/>
    <lineage>
        <taxon>Eukaryota</taxon>
        <taxon>Viridiplantae</taxon>
        <taxon>Streptophyta</taxon>
        <taxon>Embryophyta</taxon>
        <taxon>Tracheophyta</taxon>
        <taxon>Spermatophyta</taxon>
        <taxon>Magnoliopsida</taxon>
        <taxon>eudicotyledons</taxon>
        <taxon>Gunneridae</taxon>
        <taxon>Pentapetalae</taxon>
        <taxon>rosids</taxon>
        <taxon>fabids</taxon>
        <taxon>Malpighiales</taxon>
        <taxon>Euphorbiaceae</taxon>
        <taxon>Acalyphoideae</taxon>
        <taxon>Acalypheae</taxon>
        <taxon>Ricinus</taxon>
    </lineage>
</organism>
<feature type="non-terminal residue" evidence="1">
    <location>
        <position position="1"/>
    </location>
</feature>
<reference evidence="2" key="1">
    <citation type="journal article" date="2010" name="Nat. Biotechnol.">
        <title>Draft genome sequence of the oilseed species Ricinus communis.</title>
        <authorList>
            <person name="Chan A.P."/>
            <person name="Crabtree J."/>
            <person name="Zhao Q."/>
            <person name="Lorenzi H."/>
            <person name="Orvis J."/>
            <person name="Puiu D."/>
            <person name="Melake-Berhan A."/>
            <person name="Jones K.M."/>
            <person name="Redman J."/>
            <person name="Chen G."/>
            <person name="Cahoon E.B."/>
            <person name="Gedil M."/>
            <person name="Stanke M."/>
            <person name="Haas B.J."/>
            <person name="Wortman J.R."/>
            <person name="Fraser-Liggett C.M."/>
            <person name="Ravel J."/>
            <person name="Rabinowicz P.D."/>
        </authorList>
    </citation>
    <scope>NUCLEOTIDE SEQUENCE [LARGE SCALE GENOMIC DNA]</scope>
    <source>
        <strain evidence="2">cv. Hale</strain>
    </source>
</reference>
<evidence type="ECO:0000313" key="2">
    <source>
        <dbReference type="Proteomes" id="UP000008311"/>
    </source>
</evidence>
<proteinExistence type="predicted"/>
<feature type="non-terminal residue" evidence="1">
    <location>
        <position position="53"/>
    </location>
</feature>
<dbReference type="EMBL" id="EQ974053">
    <property type="protein sequence ID" value="EEF34705.1"/>
    <property type="molecule type" value="Genomic_DNA"/>
</dbReference>
<dbReference type="STRING" id="3988.B9SNW0"/>
<gene>
    <name evidence="1" type="ORF">RCOM_1413140</name>
</gene>
<dbReference type="Proteomes" id="UP000008311">
    <property type="component" value="Unassembled WGS sequence"/>
</dbReference>
<sequence>NKILLNRLEALYIQLIEKECNVAGIFSGSTISYSHSDAGLQNVINYLRRSKEI</sequence>
<dbReference type="InParanoid" id="B9SNW0"/>
<name>B9SNW0_RICCO</name>